<dbReference type="EMBL" id="JTDY01003531">
    <property type="protein sequence ID" value="KOB69391.1"/>
    <property type="molecule type" value="Genomic_DNA"/>
</dbReference>
<dbReference type="Proteomes" id="UP000037510">
    <property type="component" value="Unassembled WGS sequence"/>
</dbReference>
<evidence type="ECO:0008006" key="3">
    <source>
        <dbReference type="Google" id="ProtNLM"/>
    </source>
</evidence>
<sequence length="539" mass="61537">MEALAITEVFQNSLEMYDIIYSKLIAAGDSNFHKMLSPATTQWLPLEACVNRTLEQNEVLSEYFKDEVFKDHTSLKSSVSHRIKSTYCSKRINEDADRHYGNSCPKPDLNEVDYEFGKTEHFKELKLTEEDRKAEKLLKNELFCNRIPWNGFRKDDSAIQAHCSDREHIALGQLAVLRVDGACPDGLLEDDKIVGVKCPYSRANMTTKNDAKMKKITFWKFKKSDDLIINKNHDRFHRAQGPHQKNEYLHLYGFYLDCMLPDIIDSRLDRTMQVREPNYITEALLDAETKKKILSITCDVLKHFKSVTEIMSAEMHTTISQIIVLANLLLKKYNETIFKDGMPDVVVELALPQHRTLFAFKTYGFPENNKNSVDNAKKYLSNLASKTVLTTDEMPNATEIIGNTAQNDQTECSSICDDFVIKVILSITCDVLKHFKSVTEIMSAEMHTTISQIIVLANLLLKKYNETIFKDGMPDVVVELALPQHRTLFAFKTYGFPENNKYSVDNAKKYLSNLASKTVLTTDEMPNATEIIGNTAQND</sequence>
<proteinExistence type="predicted"/>
<evidence type="ECO:0000313" key="2">
    <source>
        <dbReference type="Proteomes" id="UP000037510"/>
    </source>
</evidence>
<evidence type="ECO:0000313" key="1">
    <source>
        <dbReference type="EMBL" id="KOB69391.1"/>
    </source>
</evidence>
<dbReference type="AlphaFoldDB" id="A0A0L7L245"/>
<gene>
    <name evidence="1" type="ORF">OBRU01_16982</name>
</gene>
<reference evidence="1 2" key="1">
    <citation type="journal article" date="2015" name="Genome Biol. Evol.">
        <title>The genome of winter moth (Operophtera brumata) provides a genomic perspective on sexual dimorphism and phenology.</title>
        <authorList>
            <person name="Derks M.F."/>
            <person name="Smit S."/>
            <person name="Salis L."/>
            <person name="Schijlen E."/>
            <person name="Bossers A."/>
            <person name="Mateman C."/>
            <person name="Pijl A.S."/>
            <person name="de Ridder D."/>
            <person name="Groenen M.A."/>
            <person name="Visser M.E."/>
            <person name="Megens H.J."/>
        </authorList>
    </citation>
    <scope>NUCLEOTIDE SEQUENCE [LARGE SCALE GENOMIC DNA]</scope>
    <source>
        <strain evidence="1">WM2013NL</strain>
        <tissue evidence="1">Head and thorax</tissue>
    </source>
</reference>
<name>A0A0L7L245_OPEBR</name>
<comment type="caution">
    <text evidence="1">The sequence shown here is derived from an EMBL/GenBank/DDBJ whole genome shotgun (WGS) entry which is preliminary data.</text>
</comment>
<protein>
    <recommendedName>
        <fullName evidence="3">YqaJ viral recombinase domain-containing protein</fullName>
    </recommendedName>
</protein>
<keyword evidence="2" id="KW-1185">Reference proteome</keyword>
<organism evidence="1 2">
    <name type="scientific">Operophtera brumata</name>
    <name type="common">Winter moth</name>
    <name type="synonym">Phalaena brumata</name>
    <dbReference type="NCBI Taxonomy" id="104452"/>
    <lineage>
        <taxon>Eukaryota</taxon>
        <taxon>Metazoa</taxon>
        <taxon>Ecdysozoa</taxon>
        <taxon>Arthropoda</taxon>
        <taxon>Hexapoda</taxon>
        <taxon>Insecta</taxon>
        <taxon>Pterygota</taxon>
        <taxon>Neoptera</taxon>
        <taxon>Endopterygota</taxon>
        <taxon>Lepidoptera</taxon>
        <taxon>Glossata</taxon>
        <taxon>Ditrysia</taxon>
        <taxon>Geometroidea</taxon>
        <taxon>Geometridae</taxon>
        <taxon>Larentiinae</taxon>
        <taxon>Operophtera</taxon>
    </lineage>
</organism>
<accession>A0A0L7L245</accession>